<name>G7VYM0_PAETH</name>
<dbReference type="EMBL" id="CP003107">
    <property type="protein sequence ID" value="AET59010.1"/>
    <property type="molecule type" value="Genomic_DNA"/>
</dbReference>
<dbReference type="KEGG" id="pta:HPL003_11265"/>
<organism evidence="1 2">
    <name type="scientific">Paenibacillus terrae (strain HPL-003)</name>
    <dbReference type="NCBI Taxonomy" id="985665"/>
    <lineage>
        <taxon>Bacteria</taxon>
        <taxon>Bacillati</taxon>
        <taxon>Bacillota</taxon>
        <taxon>Bacilli</taxon>
        <taxon>Bacillales</taxon>
        <taxon>Paenibacillaceae</taxon>
        <taxon>Paenibacillus</taxon>
    </lineage>
</organism>
<proteinExistence type="predicted"/>
<reference evidence="1 2" key="3">
    <citation type="journal article" date="2012" name="J. Bacteriol.">
        <title>Genome Sequence of Paenibacillus terrae HPL-003, a Xylanase-Producing Bacterium Isolated from Soil Found in Forest Residue.</title>
        <authorList>
            <person name="Shin S.H."/>
            <person name="Kim S."/>
            <person name="Kim J.Y."/>
            <person name="Song H.Y."/>
            <person name="Cho S.J."/>
            <person name="Kim D.R."/>
            <person name="Lee K.I."/>
            <person name="Lim H.K."/>
            <person name="Park N.J."/>
            <person name="Hwang I.T."/>
            <person name="Yang K.S."/>
        </authorList>
    </citation>
    <scope>NUCLEOTIDE SEQUENCE [LARGE SCALE GENOMIC DNA]</scope>
    <source>
        <strain evidence="1 2">HPL-003</strain>
    </source>
</reference>
<dbReference type="SUPFAM" id="SSF46785">
    <property type="entry name" value="Winged helix' DNA-binding domain"/>
    <property type="match status" value="1"/>
</dbReference>
<dbReference type="InterPro" id="IPR036390">
    <property type="entry name" value="WH_DNA-bd_sf"/>
</dbReference>
<evidence type="ECO:0000313" key="1">
    <source>
        <dbReference type="EMBL" id="AET59010.1"/>
    </source>
</evidence>
<evidence type="ECO:0000313" key="2">
    <source>
        <dbReference type="Proteomes" id="UP000005876"/>
    </source>
</evidence>
<accession>G7VYM0</accession>
<reference key="2">
    <citation type="submission" date="2011-11" db="EMBL/GenBank/DDBJ databases">
        <authorList>
            <person name="Shin S.H."/>
            <person name="Kim S."/>
            <person name="Kim J.Y."/>
        </authorList>
    </citation>
    <scope>NUCLEOTIDE SEQUENCE</scope>
    <source>
        <strain>HPL-003</strain>
    </source>
</reference>
<dbReference type="RefSeq" id="WP_014279741.1">
    <property type="nucleotide sequence ID" value="NC_016641.1"/>
</dbReference>
<dbReference type="Proteomes" id="UP000005876">
    <property type="component" value="Chromosome"/>
</dbReference>
<protein>
    <submittedName>
        <fullName evidence="1">ArsR family transcriptional regulator</fullName>
    </submittedName>
</protein>
<dbReference type="OrthoDB" id="9798835at2"/>
<reference evidence="2" key="1">
    <citation type="submission" date="2011-11" db="EMBL/GenBank/DDBJ databases">
        <title>Complete sequence of Paenibacillus terrae HPL-003.</title>
        <authorList>
            <person name="Shin S.H."/>
            <person name="Kim S."/>
            <person name="Kim J.Y."/>
        </authorList>
    </citation>
    <scope>NUCLEOTIDE SEQUENCE [LARGE SCALE GENOMIC DNA]</scope>
    <source>
        <strain evidence="2">HPL-003</strain>
    </source>
</reference>
<sequence>MGKQAIELLRACIPTFQTLSEPYRQDILLLLSENGKMTANDITEHHYFLALEDSIQLLKNLVTTLERDCL</sequence>
<gene>
    <name evidence="1" type="ordered locus">HPL003_11265</name>
</gene>
<dbReference type="AlphaFoldDB" id="G7VYM0"/>
<dbReference type="STRING" id="985665.HPL003_11265"/>
<dbReference type="HOGENOM" id="CLU_2754164_0_0_9"/>